<dbReference type="SUPFAM" id="SSF56601">
    <property type="entry name" value="beta-lactamase/transpeptidase-like"/>
    <property type="match status" value="1"/>
</dbReference>
<keyword evidence="2" id="KW-1185">Reference proteome</keyword>
<reference evidence="1 2" key="1">
    <citation type="submission" date="2020-04" db="EMBL/GenBank/DDBJ databases">
        <title>Draft Genome Sequence of Streptomyces morookaense DSM 40503, an 8-azaguanine-producing strain.</title>
        <authorList>
            <person name="Qi J."/>
            <person name="Gao J.-M."/>
        </authorList>
    </citation>
    <scope>NUCLEOTIDE SEQUENCE [LARGE SCALE GENOMIC DNA]</scope>
    <source>
        <strain evidence="1 2">DSM 40503</strain>
    </source>
</reference>
<comment type="caution">
    <text evidence="1">The sequence shown here is derived from an EMBL/GenBank/DDBJ whole genome shotgun (WGS) entry which is preliminary data.</text>
</comment>
<dbReference type="AlphaFoldDB" id="A0A7Y7B2Q4"/>
<dbReference type="InterPro" id="IPR012338">
    <property type="entry name" value="Beta-lactam/transpept-like"/>
</dbReference>
<dbReference type="EMBL" id="JABBXF010000016">
    <property type="protein sequence ID" value="NVK77847.1"/>
    <property type="molecule type" value="Genomic_DNA"/>
</dbReference>
<evidence type="ECO:0000313" key="1">
    <source>
        <dbReference type="EMBL" id="NVK77847.1"/>
    </source>
</evidence>
<name>A0A7Y7B2Q4_STRMO</name>
<sequence length="257" mass="27652">MPAGMTAGVAVFDRRTGAFTERTGADRPFRSASVVKLLIALDVLWDRGPAYDLPPDDRVRLELMLTASDDDAASHYWTERGESALVTRMAGRLGLRSTTGPPPDFPGYWGYSAITAADTVRIYRYLLDSAPTPVREFVMGNLRRSVPYGTDGFFQHFGIPAVFERPWAVKQGWSGFSSPATTTAPGPDDRKRAAVTGIDLVRPALHTTGTVGDGDRCIVVALTLQPVGTTADAGYAAVDDLVRSLSVPGATPKRPPK</sequence>
<dbReference type="Proteomes" id="UP000587462">
    <property type="component" value="Unassembled WGS sequence"/>
</dbReference>
<protein>
    <submittedName>
        <fullName evidence="1">Uncharacterized protein</fullName>
    </submittedName>
</protein>
<organism evidence="1 2">
    <name type="scientific">Streptomyces morookaense</name>
    <name type="common">Streptoverticillium morookaense</name>
    <dbReference type="NCBI Taxonomy" id="1970"/>
    <lineage>
        <taxon>Bacteria</taxon>
        <taxon>Bacillati</taxon>
        <taxon>Actinomycetota</taxon>
        <taxon>Actinomycetes</taxon>
        <taxon>Kitasatosporales</taxon>
        <taxon>Streptomycetaceae</taxon>
        <taxon>Streptomyces</taxon>
    </lineage>
</organism>
<gene>
    <name evidence="1" type="ORF">HG542_09235</name>
</gene>
<dbReference type="Gene3D" id="3.40.710.10">
    <property type="entry name" value="DD-peptidase/beta-lactamase superfamily"/>
    <property type="match status" value="1"/>
</dbReference>
<evidence type="ECO:0000313" key="2">
    <source>
        <dbReference type="Proteomes" id="UP000587462"/>
    </source>
</evidence>
<proteinExistence type="predicted"/>
<accession>A0A7Y7B2Q4</accession>